<dbReference type="Proteomes" id="UP000196655">
    <property type="component" value="Unassembled WGS sequence"/>
</dbReference>
<dbReference type="OrthoDB" id="5289737at2"/>
<dbReference type="GO" id="GO:0006313">
    <property type="term" value="P:DNA transposition"/>
    <property type="evidence" value="ECO:0007669"/>
    <property type="project" value="InterPro"/>
</dbReference>
<dbReference type="GO" id="GO:0003677">
    <property type="term" value="F:DNA binding"/>
    <property type="evidence" value="ECO:0007669"/>
    <property type="project" value="InterPro"/>
</dbReference>
<comment type="caution">
    <text evidence="3">The sequence shown here is derived from an EMBL/GenBank/DDBJ whole genome shotgun (WGS) entry which is preliminary data.</text>
</comment>
<reference evidence="4" key="1">
    <citation type="submission" date="2017-05" db="EMBL/GenBank/DDBJ databases">
        <authorList>
            <person name="Macchi M."/>
            <person name="Festa S."/>
            <person name="Coppotelli B.M."/>
            <person name="Morelli I.S."/>
        </authorList>
    </citation>
    <scope>NUCLEOTIDE SEQUENCE [LARGE SCALE GENOMIC DNA]</scope>
    <source>
        <strain evidence="4">I</strain>
    </source>
</reference>
<dbReference type="InterPro" id="IPR003346">
    <property type="entry name" value="Transposase_20"/>
</dbReference>
<dbReference type="InterPro" id="IPR047650">
    <property type="entry name" value="Transpos_IS110"/>
</dbReference>
<dbReference type="PANTHER" id="PTHR33055:SF3">
    <property type="entry name" value="PUTATIVE TRANSPOSASE FOR IS117-RELATED"/>
    <property type="match status" value="1"/>
</dbReference>
<organism evidence="3 4">
    <name type="scientific">Inquilinus limosus</name>
    <dbReference type="NCBI Taxonomy" id="171674"/>
    <lineage>
        <taxon>Bacteria</taxon>
        <taxon>Pseudomonadati</taxon>
        <taxon>Pseudomonadota</taxon>
        <taxon>Alphaproteobacteria</taxon>
        <taxon>Rhodospirillales</taxon>
        <taxon>Rhodospirillaceae</taxon>
        <taxon>Inquilinus</taxon>
    </lineage>
</organism>
<evidence type="ECO:0000259" key="1">
    <source>
        <dbReference type="Pfam" id="PF01548"/>
    </source>
</evidence>
<dbReference type="Pfam" id="PF01548">
    <property type="entry name" value="DEDD_Tnp_IS110"/>
    <property type="match status" value="1"/>
</dbReference>
<feature type="domain" description="Transposase IS116/IS110/IS902 C-terminal" evidence="2">
    <location>
        <begin position="269"/>
        <end position="353"/>
    </location>
</feature>
<name>A0A211YU50_9PROT</name>
<dbReference type="GO" id="GO:0004803">
    <property type="term" value="F:transposase activity"/>
    <property type="evidence" value="ECO:0007669"/>
    <property type="project" value="InterPro"/>
</dbReference>
<dbReference type="InterPro" id="IPR002525">
    <property type="entry name" value="Transp_IS110-like_N"/>
</dbReference>
<dbReference type="EMBL" id="NHON01000170">
    <property type="protein sequence ID" value="OWJ56367.1"/>
    <property type="molecule type" value="Genomic_DNA"/>
</dbReference>
<feature type="domain" description="Transposase IS110-like N-terminal" evidence="1">
    <location>
        <begin position="5"/>
        <end position="160"/>
    </location>
</feature>
<accession>A0A211YU50</accession>
<evidence type="ECO:0000313" key="3">
    <source>
        <dbReference type="EMBL" id="OWJ56367.1"/>
    </source>
</evidence>
<dbReference type="AlphaFoldDB" id="A0A211YU50"/>
<gene>
    <name evidence="3" type="ORF">BWR60_35080</name>
</gene>
<dbReference type="PANTHER" id="PTHR33055">
    <property type="entry name" value="TRANSPOSASE FOR INSERTION SEQUENCE ELEMENT IS1111A"/>
    <property type="match status" value="1"/>
</dbReference>
<dbReference type="Pfam" id="PF02371">
    <property type="entry name" value="Transposase_20"/>
    <property type="match status" value="1"/>
</dbReference>
<dbReference type="RefSeq" id="WP_088157849.1">
    <property type="nucleotide sequence ID" value="NZ_NHON01000170.1"/>
</dbReference>
<dbReference type="NCBIfam" id="NF033542">
    <property type="entry name" value="transpos_IS110"/>
    <property type="match status" value="1"/>
</dbReference>
<sequence length="407" mass="44239">MGVFVGVDWGGGSHAVCIIDARGEMLDQFMAGHDRDGLAALILRLRKQGEPGDIRIAIERPSGLLVDALVEAGFVVVPIHPNVVKACRPRYRAVSAKSDPGDAYVLADILRTDGHRLHALKPQSDAIKALRGLVRGRDDLVSTRVALANQLTALLDSFWPGAAAVFADIASPIALAFVERYPTAESAARLGPGRMAAFLAQHSYCGRRSPEALLQRLHAAPGGHAGEAESEAKGELVRALARTLQSLVAEIARITHRIEHTVAQLPDGRIVMSFPRTGKICAAQILAELGDVRERFQTEDQLAAEAGLAPVTYQSGKSRGVAWRWACNKRLRAAITCFADNSRHQSPWAAHVYKRARARGCDHPHAIRILGRAWARVLWRAWTDQQPYDPAKHTAAKTFRAPPTHSG</sequence>
<evidence type="ECO:0000259" key="2">
    <source>
        <dbReference type="Pfam" id="PF02371"/>
    </source>
</evidence>
<keyword evidence="4" id="KW-1185">Reference proteome</keyword>
<protein>
    <submittedName>
        <fullName evidence="3">IS110 family transposase</fullName>
    </submittedName>
</protein>
<evidence type="ECO:0000313" key="4">
    <source>
        <dbReference type="Proteomes" id="UP000196655"/>
    </source>
</evidence>
<proteinExistence type="predicted"/>